<feature type="region of interest" description="Disordered" evidence="4">
    <location>
        <begin position="1"/>
        <end position="70"/>
    </location>
</feature>
<dbReference type="PANTHER" id="PTHR24153:SF8">
    <property type="entry name" value="FORKED, ISOFORM F"/>
    <property type="match status" value="1"/>
</dbReference>
<feature type="compositionally biased region" description="Low complexity" evidence="4">
    <location>
        <begin position="25"/>
        <end position="36"/>
    </location>
</feature>
<dbReference type="Pfam" id="PF00023">
    <property type="entry name" value="Ank"/>
    <property type="match status" value="1"/>
</dbReference>
<dbReference type="PROSITE" id="PS50088">
    <property type="entry name" value="ANK_REPEAT"/>
    <property type="match status" value="1"/>
</dbReference>
<dbReference type="InterPro" id="IPR036770">
    <property type="entry name" value="Ankyrin_rpt-contain_sf"/>
</dbReference>
<evidence type="ECO:0000313" key="5">
    <source>
        <dbReference type="EMBL" id="KAL3812159.1"/>
    </source>
</evidence>
<feature type="compositionally biased region" description="Low complexity" evidence="4">
    <location>
        <begin position="320"/>
        <end position="337"/>
    </location>
</feature>
<feature type="compositionally biased region" description="Basic and acidic residues" evidence="4">
    <location>
        <begin position="134"/>
        <end position="144"/>
    </location>
</feature>
<keyword evidence="2 3" id="KW-0040">ANK repeat</keyword>
<dbReference type="PROSITE" id="PS50297">
    <property type="entry name" value="ANK_REP_REGION"/>
    <property type="match status" value="1"/>
</dbReference>
<sequence>MGDALSTIRWTPSYKRPGAEGGGSSSSPGNSTSNLSYDTYGSDHHHDHDGGHHHHGGSNNNYIDEHGGNSDHLGTSGKLMGVNAPPLYDACLVGRWDEVLRICGEPSVGADDQGWGKEGGPGPGPGGGEEEMDRESNDTNDASHTRTAMTSETGLLSSSSGSGSGVEHSLTRLRHADAIHPPSIDDGDDDVHYDEDKRNGPAVQVRYADRRLNTPLHLACRRQPPPRVIQALLNRSPRDAVTRRTADGLTPLHFAAYCGAGPEVVGLLLDRMRSDAAVIRDTTFDVSVVEREGGGLATPLDVFIPEDDRGHHRQPHSRRLSSSNMESASPSSLLASSSSLLPPARLLDRRRRTPLHCALSGFRTPIRPVVVRKLLAADPGSATLGDERGRTPLSLLFDDYAEEVMEALEDDVTSTEARDRCTITGGDLYECWEMLGALLQAAYQGIVESGEGQTPTPPRCNDAVDPSSSSIPPPQDRTHHHVTTGEVNVMDMYDRERFSIVHAAAGVWECPAPLARLVLKCTCGGVVREGDLPSNDDDDACGDPIRQPDEETMRLPLHIAVCAQPKCRDGFSARLKLWLSSSTPDAYSWTTTARSADARHLSSRGRSATPTTAAIRSRRGEVYNPRFGRSPSRDSVVAYSSSLQRNREDDQGQGGVIRAGRGVAMIPRSTSNSSMSANIVQEEFLQHTIVKDVLELYPAAASIVDHRTGKLPVVLAIEHGKSWEMAVGPLLEAYSAPFGGGGDGGMALPDDGPEGHMHRTALQGALTLGLSSLEVLVRKESIRTAGKLAEWGGVFGMPGSLDGVVSEWLDALINRGPASTAASSGAEASLYTPEGNVVGPGALAAPPTEGDWIQTQASLLSAVSEIVTHSRPDSITDRVARLCLNTSREYLSSKDKTVREAAACVLGSTLNSVGDAEDAANVMREVVLNLTNDEGSICSSGSTVRGGGRAEEDIISKHGRLVACKSILSTQWGYELMATDDIRNATIAFIHKCAKDKNTIVRRSVYYAVGPILGKSTCDSNVVVAEATAIIKELRSIILKGTRASENVEVQLALARGLTSAARMHPDLFLCKAGMPILDAALMLAMSSSSSRSPNVQRAFQLFLWVALQMGGHQVIVDVVEKKENFRGETNVGDLTCCHHDLTSPGLQKYIQLAEGENGRIMLKFVTYNLLKIEDDQAMVSVE</sequence>
<dbReference type="InterPro" id="IPR052420">
    <property type="entry name" value="Espin/Espin-like"/>
</dbReference>
<protein>
    <submittedName>
        <fullName evidence="5">Uncharacterized protein</fullName>
    </submittedName>
</protein>
<dbReference type="PANTHER" id="PTHR24153">
    <property type="entry name" value="ESPIN"/>
    <property type="match status" value="1"/>
</dbReference>
<name>A0ABD3RHD3_9STRA</name>
<feature type="region of interest" description="Disordered" evidence="4">
    <location>
        <begin position="299"/>
        <end position="337"/>
    </location>
</feature>
<dbReference type="EMBL" id="JALLPB020000213">
    <property type="protein sequence ID" value="KAL3812159.1"/>
    <property type="molecule type" value="Genomic_DNA"/>
</dbReference>
<evidence type="ECO:0000313" key="6">
    <source>
        <dbReference type="Proteomes" id="UP001530377"/>
    </source>
</evidence>
<comment type="caution">
    <text evidence="5">The sequence shown here is derived from an EMBL/GenBank/DDBJ whole genome shotgun (WGS) entry which is preliminary data.</text>
</comment>
<dbReference type="InterPro" id="IPR016024">
    <property type="entry name" value="ARM-type_fold"/>
</dbReference>
<gene>
    <name evidence="5" type="ORF">ACHAXA_000928</name>
</gene>
<feature type="compositionally biased region" description="Polar residues" evidence="4">
    <location>
        <begin position="604"/>
        <end position="614"/>
    </location>
</feature>
<evidence type="ECO:0000256" key="2">
    <source>
        <dbReference type="ARBA" id="ARBA00023043"/>
    </source>
</evidence>
<dbReference type="InterPro" id="IPR002110">
    <property type="entry name" value="Ankyrin_rpt"/>
</dbReference>
<feature type="compositionally biased region" description="Gly residues" evidence="4">
    <location>
        <begin position="116"/>
        <end position="127"/>
    </location>
</feature>
<evidence type="ECO:0000256" key="4">
    <source>
        <dbReference type="SAM" id="MobiDB-lite"/>
    </source>
</evidence>
<dbReference type="SUPFAM" id="SSF48403">
    <property type="entry name" value="Ankyrin repeat"/>
    <property type="match status" value="1"/>
</dbReference>
<accession>A0ABD3RHD3</accession>
<proteinExistence type="predicted"/>
<dbReference type="SUPFAM" id="SSF48371">
    <property type="entry name" value="ARM repeat"/>
    <property type="match status" value="1"/>
</dbReference>
<keyword evidence="6" id="KW-1185">Reference proteome</keyword>
<organism evidence="5 6">
    <name type="scientific">Cyclostephanos tholiformis</name>
    <dbReference type="NCBI Taxonomy" id="382380"/>
    <lineage>
        <taxon>Eukaryota</taxon>
        <taxon>Sar</taxon>
        <taxon>Stramenopiles</taxon>
        <taxon>Ochrophyta</taxon>
        <taxon>Bacillariophyta</taxon>
        <taxon>Coscinodiscophyceae</taxon>
        <taxon>Thalassiosirophycidae</taxon>
        <taxon>Stephanodiscales</taxon>
        <taxon>Stephanodiscaceae</taxon>
        <taxon>Cyclostephanos</taxon>
    </lineage>
</organism>
<dbReference type="Gene3D" id="1.25.10.10">
    <property type="entry name" value="Leucine-rich Repeat Variant"/>
    <property type="match status" value="1"/>
</dbReference>
<feature type="region of interest" description="Disordered" evidence="4">
    <location>
        <begin position="106"/>
        <end position="202"/>
    </location>
</feature>
<feature type="repeat" description="ANK" evidence="3">
    <location>
        <begin position="247"/>
        <end position="271"/>
    </location>
</feature>
<feature type="compositionally biased region" description="Basic and acidic residues" evidence="4">
    <location>
        <begin position="41"/>
        <end position="50"/>
    </location>
</feature>
<dbReference type="Proteomes" id="UP001530377">
    <property type="component" value="Unassembled WGS sequence"/>
</dbReference>
<dbReference type="InterPro" id="IPR011989">
    <property type="entry name" value="ARM-like"/>
</dbReference>
<evidence type="ECO:0000256" key="3">
    <source>
        <dbReference type="PROSITE-ProRule" id="PRU00023"/>
    </source>
</evidence>
<feature type="region of interest" description="Disordered" evidence="4">
    <location>
        <begin position="449"/>
        <end position="480"/>
    </location>
</feature>
<reference evidence="5 6" key="1">
    <citation type="submission" date="2024-10" db="EMBL/GenBank/DDBJ databases">
        <title>Updated reference genomes for cyclostephanoid diatoms.</title>
        <authorList>
            <person name="Roberts W.R."/>
            <person name="Alverson A.J."/>
        </authorList>
    </citation>
    <scope>NUCLEOTIDE SEQUENCE [LARGE SCALE GENOMIC DNA]</scope>
    <source>
        <strain evidence="5 6">AJA228-03</strain>
    </source>
</reference>
<keyword evidence="1" id="KW-0677">Repeat</keyword>
<dbReference type="Gene3D" id="1.25.40.20">
    <property type="entry name" value="Ankyrin repeat-containing domain"/>
    <property type="match status" value="1"/>
</dbReference>
<dbReference type="AlphaFoldDB" id="A0ABD3RHD3"/>
<dbReference type="SMART" id="SM00248">
    <property type="entry name" value="ANK"/>
    <property type="match status" value="3"/>
</dbReference>
<evidence type="ECO:0000256" key="1">
    <source>
        <dbReference type="ARBA" id="ARBA00022737"/>
    </source>
</evidence>
<feature type="region of interest" description="Disordered" evidence="4">
    <location>
        <begin position="600"/>
        <end position="635"/>
    </location>
</feature>